<sequence length="389" mass="44039">MMPSNPYISGDGGNNEGGLSDGIPQGRNPLLCYVCNDYFAEPCLLACFHTFCARCLRGRLIDGKITCPLCSQSTQLKDNSSAPPSDLLMRQLIELANTENPPCANCDKRDRASMYFCSTCGQALCNHCRENTHRAKMFSTHDIVHMSKCSKEVHRRCAMHGEQYIMFSMSQRNMLCVNCFRDTPAEARLHCVDIDTAYTQCSKKLESSLLAVKDIQTSVHEGVMAYRNLCEELERNTDTEKMTIHSFCQGMQEAINKTQASMALEVQRQFEGKDRLFKSSLVALSTVLPILQMHLLLCQSFMTAANKFQFLDLAYPMMDRLASVSQLSQPLRPIQSSQIRTNYRSEFAHSLEPWIGKLAVSHHHQRPAPNTAANMSRHFTLYLFLLQIY</sequence>
<dbReference type="PANTHER" id="PTHR22635:SF0">
    <property type="entry name" value="RING FINGER PROTEIN 207"/>
    <property type="match status" value="1"/>
</dbReference>
<dbReference type="AlphaFoldDB" id="A0A1B6L2Z0"/>
<protein>
    <recommendedName>
        <fullName evidence="1">RING finger protein 207</fullName>
    </recommendedName>
</protein>
<dbReference type="EMBL" id="GEBQ01022083">
    <property type="protein sequence ID" value="JAT17894.1"/>
    <property type="molecule type" value="Transcribed_RNA"/>
</dbReference>
<keyword evidence="3 5" id="KW-0863">Zinc-finger</keyword>
<evidence type="ECO:0000259" key="7">
    <source>
        <dbReference type="PROSITE" id="PS50089"/>
    </source>
</evidence>
<organism evidence="9">
    <name type="scientific">Graphocephala atropunctata</name>
    <dbReference type="NCBI Taxonomy" id="36148"/>
    <lineage>
        <taxon>Eukaryota</taxon>
        <taxon>Metazoa</taxon>
        <taxon>Ecdysozoa</taxon>
        <taxon>Arthropoda</taxon>
        <taxon>Hexapoda</taxon>
        <taxon>Insecta</taxon>
        <taxon>Pterygota</taxon>
        <taxon>Neoptera</taxon>
        <taxon>Paraneoptera</taxon>
        <taxon>Hemiptera</taxon>
        <taxon>Auchenorrhyncha</taxon>
        <taxon>Membracoidea</taxon>
        <taxon>Cicadellidae</taxon>
        <taxon>Cicadellinae</taxon>
        <taxon>Cicadellini</taxon>
        <taxon>Graphocephala</taxon>
    </lineage>
</organism>
<evidence type="ECO:0000256" key="5">
    <source>
        <dbReference type="PROSITE-ProRule" id="PRU00024"/>
    </source>
</evidence>
<dbReference type="InterPro" id="IPR013083">
    <property type="entry name" value="Znf_RING/FYVE/PHD"/>
</dbReference>
<dbReference type="InterPro" id="IPR000315">
    <property type="entry name" value="Znf_B-box"/>
</dbReference>
<evidence type="ECO:0000256" key="3">
    <source>
        <dbReference type="ARBA" id="ARBA00022771"/>
    </source>
</evidence>
<evidence type="ECO:0000256" key="6">
    <source>
        <dbReference type="SAM" id="MobiDB-lite"/>
    </source>
</evidence>
<feature type="compositionally biased region" description="Gly residues" evidence="6">
    <location>
        <begin position="10"/>
        <end position="20"/>
    </location>
</feature>
<feature type="domain" description="RING-type" evidence="7">
    <location>
        <begin position="32"/>
        <end position="71"/>
    </location>
</feature>
<dbReference type="PROSITE" id="PS00518">
    <property type="entry name" value="ZF_RING_1"/>
    <property type="match status" value="1"/>
</dbReference>
<reference evidence="9" key="1">
    <citation type="submission" date="2015-11" db="EMBL/GenBank/DDBJ databases">
        <title>De novo transcriptome assembly of four potential Pierce s Disease insect vectors from Arizona vineyards.</title>
        <authorList>
            <person name="Tassone E.E."/>
        </authorList>
    </citation>
    <scope>NUCLEOTIDE SEQUENCE</scope>
</reference>
<proteinExistence type="predicted"/>
<dbReference type="InterPro" id="IPR001841">
    <property type="entry name" value="Znf_RING"/>
</dbReference>
<evidence type="ECO:0000313" key="9">
    <source>
        <dbReference type="EMBL" id="JAT17894.1"/>
    </source>
</evidence>
<evidence type="ECO:0000256" key="4">
    <source>
        <dbReference type="ARBA" id="ARBA00022833"/>
    </source>
</evidence>
<feature type="region of interest" description="Disordered" evidence="6">
    <location>
        <begin position="1"/>
        <end position="20"/>
    </location>
</feature>
<dbReference type="Gene3D" id="3.30.160.60">
    <property type="entry name" value="Classic Zinc Finger"/>
    <property type="match status" value="1"/>
</dbReference>
<keyword evidence="4" id="KW-0862">Zinc</keyword>
<dbReference type="Pfam" id="PF00643">
    <property type="entry name" value="zf-B_box"/>
    <property type="match status" value="1"/>
</dbReference>
<dbReference type="SMART" id="SM00184">
    <property type="entry name" value="RING"/>
    <property type="match status" value="2"/>
</dbReference>
<keyword evidence="2" id="KW-0479">Metal-binding</keyword>
<dbReference type="GO" id="GO:0008270">
    <property type="term" value="F:zinc ion binding"/>
    <property type="evidence" value="ECO:0007669"/>
    <property type="project" value="UniProtKB-KW"/>
</dbReference>
<feature type="domain" description="B box-type" evidence="8">
    <location>
        <begin position="98"/>
        <end position="146"/>
    </location>
</feature>
<dbReference type="GO" id="GO:0044325">
    <property type="term" value="F:transmembrane transporter binding"/>
    <property type="evidence" value="ECO:0007669"/>
    <property type="project" value="TreeGrafter"/>
</dbReference>
<evidence type="ECO:0000256" key="2">
    <source>
        <dbReference type="ARBA" id="ARBA00022723"/>
    </source>
</evidence>
<evidence type="ECO:0000259" key="8">
    <source>
        <dbReference type="PROSITE" id="PS50119"/>
    </source>
</evidence>
<accession>A0A1B6L2Z0</accession>
<evidence type="ECO:0000256" key="1">
    <source>
        <dbReference type="ARBA" id="ARBA00021526"/>
    </source>
</evidence>
<dbReference type="PANTHER" id="PTHR22635">
    <property type="entry name" value="RING FINGER PROTEIN 207"/>
    <property type="match status" value="1"/>
</dbReference>
<dbReference type="Gene3D" id="3.30.40.10">
    <property type="entry name" value="Zinc/RING finger domain, C3HC4 (zinc finger)"/>
    <property type="match status" value="1"/>
</dbReference>
<name>A0A1B6L2Z0_9HEMI</name>
<dbReference type="InterPro" id="IPR039320">
    <property type="entry name" value="RNF207"/>
</dbReference>
<dbReference type="PROSITE" id="PS50089">
    <property type="entry name" value="ZF_RING_2"/>
    <property type="match status" value="1"/>
</dbReference>
<dbReference type="SMART" id="SM00336">
    <property type="entry name" value="BBOX"/>
    <property type="match status" value="1"/>
</dbReference>
<dbReference type="SUPFAM" id="SSF57850">
    <property type="entry name" value="RING/U-box"/>
    <property type="match status" value="1"/>
</dbReference>
<dbReference type="GO" id="GO:0030544">
    <property type="term" value="F:Hsp70 protein binding"/>
    <property type="evidence" value="ECO:0007669"/>
    <property type="project" value="InterPro"/>
</dbReference>
<dbReference type="Pfam" id="PF00097">
    <property type="entry name" value="zf-C3HC4"/>
    <property type="match status" value="1"/>
</dbReference>
<dbReference type="InterPro" id="IPR017907">
    <property type="entry name" value="Znf_RING_CS"/>
</dbReference>
<gene>
    <name evidence="9" type="ORF">g.25928</name>
</gene>
<dbReference type="CDD" id="cd19814">
    <property type="entry name" value="Bbox1_RNF207-like"/>
    <property type="match status" value="1"/>
</dbReference>
<dbReference type="PROSITE" id="PS50119">
    <property type="entry name" value="ZF_BBOX"/>
    <property type="match status" value="1"/>
</dbReference>
<dbReference type="InterPro" id="IPR018957">
    <property type="entry name" value="Znf_C3HC4_RING-type"/>
</dbReference>
<dbReference type="GO" id="GO:0048471">
    <property type="term" value="C:perinuclear region of cytoplasm"/>
    <property type="evidence" value="ECO:0007669"/>
    <property type="project" value="TreeGrafter"/>
</dbReference>